<accession>A0A2A2LYR6</accession>
<feature type="compositionally biased region" description="Low complexity" evidence="1">
    <location>
        <begin position="125"/>
        <end position="136"/>
    </location>
</feature>
<feature type="compositionally biased region" description="Basic and acidic residues" evidence="1">
    <location>
        <begin position="414"/>
        <end position="427"/>
    </location>
</feature>
<feature type="compositionally biased region" description="Polar residues" evidence="1">
    <location>
        <begin position="109"/>
        <end position="124"/>
    </location>
</feature>
<feature type="region of interest" description="Disordered" evidence="1">
    <location>
        <begin position="414"/>
        <end position="433"/>
    </location>
</feature>
<dbReference type="SMART" id="SM00355">
    <property type="entry name" value="ZnF_C2H2"/>
    <property type="match status" value="3"/>
</dbReference>
<feature type="domain" description="C2H2-type" evidence="2">
    <location>
        <begin position="398"/>
        <end position="419"/>
    </location>
</feature>
<dbReference type="EMBL" id="LIAE01006324">
    <property type="protein sequence ID" value="PAV91330.1"/>
    <property type="molecule type" value="Genomic_DNA"/>
</dbReference>
<organism evidence="3 4">
    <name type="scientific">Diploscapter pachys</name>
    <dbReference type="NCBI Taxonomy" id="2018661"/>
    <lineage>
        <taxon>Eukaryota</taxon>
        <taxon>Metazoa</taxon>
        <taxon>Ecdysozoa</taxon>
        <taxon>Nematoda</taxon>
        <taxon>Chromadorea</taxon>
        <taxon>Rhabditida</taxon>
        <taxon>Rhabditina</taxon>
        <taxon>Rhabditomorpha</taxon>
        <taxon>Rhabditoidea</taxon>
        <taxon>Rhabditidae</taxon>
        <taxon>Diploscapter</taxon>
    </lineage>
</organism>
<protein>
    <recommendedName>
        <fullName evidence="2">C2H2-type domain-containing protein</fullName>
    </recommendedName>
</protein>
<comment type="caution">
    <text evidence="3">The sequence shown here is derived from an EMBL/GenBank/DDBJ whole genome shotgun (WGS) entry which is preliminary data.</text>
</comment>
<feature type="region of interest" description="Disordered" evidence="1">
    <location>
        <begin position="150"/>
        <end position="169"/>
    </location>
</feature>
<evidence type="ECO:0000256" key="1">
    <source>
        <dbReference type="SAM" id="MobiDB-lite"/>
    </source>
</evidence>
<evidence type="ECO:0000259" key="2">
    <source>
        <dbReference type="PROSITE" id="PS00028"/>
    </source>
</evidence>
<dbReference type="OrthoDB" id="3561125at2759"/>
<sequence>MVLQCPRCPITKIEAQQLKAHICEEHLDLQSWQCLVCQKKRSTKTSILEHYLAVQGQSDPEILFTSNLAKEEELKRLMRQAKGTDNSEGFLHSDIFSTLIKTLTSTRASSSNHNLQPASQSAKQSNSAIASRVLSSSSAMSTVNSGRLSRIDHFNNSRPNSTAPRKRKSDVTFAFPPAVDTDEDDEDSLYSSLLASRIKKNTKKSPPPALFVPRSSVKPQSGFQAKRSRALSVPAKSRTRSKSRAPRNSSSGTVNNLVCKRCKQSVAENNCKLHAYKHLHSLPAANCHISKNHFGSINKVIVQDNFTKDTEEKAEKMMELCFEGATNSSGNILSSSDLKTMTLKSKSTDRSKGKTIKKWCRMCKKAFTISRNEDMHSKMLDHLSKHISSTFGLNRFQCELCDFECADMTQMQEHSKNKHEGDMRYKDNILVGQ</sequence>
<dbReference type="AlphaFoldDB" id="A0A2A2LYR6"/>
<name>A0A2A2LYR6_9BILA</name>
<dbReference type="Gene3D" id="3.30.160.60">
    <property type="entry name" value="Classic Zinc Finger"/>
    <property type="match status" value="1"/>
</dbReference>
<gene>
    <name evidence="3" type="ORF">WR25_21912</name>
</gene>
<evidence type="ECO:0000313" key="4">
    <source>
        <dbReference type="Proteomes" id="UP000218231"/>
    </source>
</evidence>
<feature type="region of interest" description="Disordered" evidence="1">
    <location>
        <begin position="200"/>
        <end position="254"/>
    </location>
</feature>
<feature type="domain" description="C2H2-type" evidence="2">
    <location>
        <begin position="360"/>
        <end position="382"/>
    </location>
</feature>
<feature type="region of interest" description="Disordered" evidence="1">
    <location>
        <begin position="109"/>
        <end position="136"/>
    </location>
</feature>
<keyword evidence="4" id="KW-1185">Reference proteome</keyword>
<dbReference type="Proteomes" id="UP000218231">
    <property type="component" value="Unassembled WGS sequence"/>
</dbReference>
<dbReference type="PROSITE" id="PS00028">
    <property type="entry name" value="ZINC_FINGER_C2H2_1"/>
    <property type="match status" value="2"/>
</dbReference>
<proteinExistence type="predicted"/>
<dbReference type="InterPro" id="IPR013087">
    <property type="entry name" value="Znf_C2H2_type"/>
</dbReference>
<evidence type="ECO:0000313" key="3">
    <source>
        <dbReference type="EMBL" id="PAV91330.1"/>
    </source>
</evidence>
<reference evidence="3 4" key="1">
    <citation type="journal article" date="2017" name="Curr. Biol.">
        <title>Genome architecture and evolution of a unichromosomal asexual nematode.</title>
        <authorList>
            <person name="Fradin H."/>
            <person name="Zegar C."/>
            <person name="Gutwein M."/>
            <person name="Lucas J."/>
            <person name="Kovtun M."/>
            <person name="Corcoran D."/>
            <person name="Baugh L.R."/>
            <person name="Kiontke K."/>
            <person name="Gunsalus K."/>
            <person name="Fitch D.H."/>
            <person name="Piano F."/>
        </authorList>
    </citation>
    <scope>NUCLEOTIDE SEQUENCE [LARGE SCALE GENOMIC DNA]</scope>
    <source>
        <strain evidence="3">PF1309</strain>
    </source>
</reference>